<evidence type="ECO:0000256" key="1">
    <source>
        <dbReference type="ARBA" id="ARBA00001946"/>
    </source>
</evidence>
<evidence type="ECO:0000256" key="9">
    <source>
        <dbReference type="ARBA" id="ARBA00023299"/>
    </source>
</evidence>
<dbReference type="NCBIfam" id="TIGR00338">
    <property type="entry name" value="serB"/>
    <property type="match status" value="1"/>
</dbReference>
<proteinExistence type="inferred from homology"/>
<dbReference type="GO" id="GO:0036424">
    <property type="term" value="F:L-phosphoserine phosphatase activity"/>
    <property type="evidence" value="ECO:0007669"/>
    <property type="project" value="InterPro"/>
</dbReference>
<evidence type="ECO:0000313" key="13">
    <source>
        <dbReference type="Proteomes" id="UP000623215"/>
    </source>
</evidence>
<protein>
    <recommendedName>
        <fullName evidence="4">phosphoserine phosphatase</fullName>
        <ecNumber evidence="4">3.1.3.3</ecNumber>
    </recommendedName>
    <alternativeName>
        <fullName evidence="10">O-phosphoserine phosphohydrolase</fullName>
    </alternativeName>
</protein>
<reference evidence="12" key="1">
    <citation type="journal article" date="2020" name="ISME J.">
        <title>Gammaproteobacteria mediating utilization of methyl-, sulfur- and petroleum organic compounds in deep ocean hydrothermal plumes.</title>
        <authorList>
            <person name="Zhou Z."/>
            <person name="Liu Y."/>
            <person name="Pan J."/>
            <person name="Cron B.R."/>
            <person name="Toner B.M."/>
            <person name="Anantharaman K."/>
            <person name="Breier J.A."/>
            <person name="Dick G.J."/>
            <person name="Li M."/>
        </authorList>
    </citation>
    <scope>NUCLEOTIDE SEQUENCE</scope>
    <source>
        <strain evidence="12">SZUA-1534</strain>
    </source>
</reference>
<dbReference type="GO" id="GO:0005737">
    <property type="term" value="C:cytoplasm"/>
    <property type="evidence" value="ECO:0007669"/>
    <property type="project" value="TreeGrafter"/>
</dbReference>
<dbReference type="NCBIfam" id="TIGR01488">
    <property type="entry name" value="HAD-SF-IB"/>
    <property type="match status" value="1"/>
</dbReference>
<dbReference type="InterPro" id="IPR004469">
    <property type="entry name" value="PSP"/>
</dbReference>
<evidence type="ECO:0000256" key="8">
    <source>
        <dbReference type="ARBA" id="ARBA00022842"/>
    </source>
</evidence>
<dbReference type="GO" id="GO:0000287">
    <property type="term" value="F:magnesium ion binding"/>
    <property type="evidence" value="ECO:0007669"/>
    <property type="project" value="TreeGrafter"/>
</dbReference>
<evidence type="ECO:0000256" key="2">
    <source>
        <dbReference type="ARBA" id="ARBA00005135"/>
    </source>
</evidence>
<dbReference type="EC" id="3.1.3.3" evidence="4"/>
<comment type="similarity">
    <text evidence="3">Belongs to the HAD-like hydrolase superfamily. SerB family.</text>
</comment>
<dbReference type="PANTHER" id="PTHR43344:SF2">
    <property type="entry name" value="PHOSPHOSERINE PHOSPHATASE"/>
    <property type="match status" value="1"/>
</dbReference>
<dbReference type="UniPathway" id="UPA00135">
    <property type="reaction ID" value="UER00198"/>
</dbReference>
<dbReference type="Proteomes" id="UP000623215">
    <property type="component" value="Unassembled WGS sequence"/>
</dbReference>
<dbReference type="Pfam" id="PF00702">
    <property type="entry name" value="Hydrolase"/>
    <property type="match status" value="1"/>
</dbReference>
<dbReference type="InterPro" id="IPR023214">
    <property type="entry name" value="HAD_sf"/>
</dbReference>
<keyword evidence="7 12" id="KW-0378">Hydrolase</keyword>
<comment type="cofactor">
    <cofactor evidence="1">
        <name>Mg(2+)</name>
        <dbReference type="ChEBI" id="CHEBI:18420"/>
    </cofactor>
</comment>
<dbReference type="AlphaFoldDB" id="A0A833A231"/>
<comment type="caution">
    <text evidence="12">The sequence shown here is derived from an EMBL/GenBank/DDBJ whole genome shotgun (WGS) entry which is preliminary data.</text>
</comment>
<keyword evidence="9" id="KW-0718">Serine biosynthesis</keyword>
<sequence>MRKRGLVLFDLDSTLIEEETLDELAKLAGVEEEVKRITRDAMEGRINYEESLKRRVSLLKGLAVEDVMKVVSRLKLTKGARETVEELKSRGYVVGVISGGFNIVTDRVKRDLGLDYAYSNELVVREGRLTGEVRGRVMSPSAKGEILEEIAGREKIDLKDTIVVGDGANDIGMFRRAGFRIAFCAKEVLKREADVVIERRDLREILKYI</sequence>
<dbReference type="InterPro" id="IPR050582">
    <property type="entry name" value="HAD-like_SerB"/>
</dbReference>
<gene>
    <name evidence="12" type="primary">serB</name>
    <name evidence="12" type="ORF">EYH55_05270</name>
</gene>
<dbReference type="SFLD" id="SFLDS00003">
    <property type="entry name" value="Haloacid_Dehalogenase"/>
    <property type="match status" value="1"/>
</dbReference>
<dbReference type="SFLD" id="SFLDF00029">
    <property type="entry name" value="phosphoserine_phosphatase"/>
    <property type="match status" value="1"/>
</dbReference>
<comment type="pathway">
    <text evidence="2">Amino-acid biosynthesis; L-serine biosynthesis; L-serine from 3-phospho-D-glycerate: step 3/3.</text>
</comment>
<dbReference type="PANTHER" id="PTHR43344">
    <property type="entry name" value="PHOSPHOSERINE PHOSPHATASE"/>
    <property type="match status" value="1"/>
</dbReference>
<keyword evidence="8" id="KW-0460">Magnesium</keyword>
<accession>A0A833A231</accession>
<evidence type="ECO:0000313" key="12">
    <source>
        <dbReference type="EMBL" id="HIQ32869.1"/>
    </source>
</evidence>
<keyword evidence="6" id="KW-0479">Metal-binding</keyword>
<keyword evidence="5" id="KW-0028">Amino-acid biosynthesis</keyword>
<dbReference type="GO" id="GO:0006564">
    <property type="term" value="P:L-serine biosynthetic process"/>
    <property type="evidence" value="ECO:0007669"/>
    <property type="project" value="UniProtKB-KW"/>
</dbReference>
<name>A0A833A231_9EURY</name>
<evidence type="ECO:0000256" key="7">
    <source>
        <dbReference type="ARBA" id="ARBA00022801"/>
    </source>
</evidence>
<feature type="active site" description="Nucleophile" evidence="11">
    <location>
        <position position="10"/>
    </location>
</feature>
<evidence type="ECO:0000256" key="5">
    <source>
        <dbReference type="ARBA" id="ARBA00022605"/>
    </source>
</evidence>
<evidence type="ECO:0000256" key="3">
    <source>
        <dbReference type="ARBA" id="ARBA00009184"/>
    </source>
</evidence>
<evidence type="ECO:0000256" key="11">
    <source>
        <dbReference type="PIRSR" id="PIRSR604469-1"/>
    </source>
</evidence>
<dbReference type="InterPro" id="IPR036412">
    <property type="entry name" value="HAD-like_sf"/>
</dbReference>
<dbReference type="SUPFAM" id="SSF56784">
    <property type="entry name" value="HAD-like"/>
    <property type="match status" value="1"/>
</dbReference>
<dbReference type="Gene3D" id="3.40.50.1000">
    <property type="entry name" value="HAD superfamily/HAD-like"/>
    <property type="match status" value="1"/>
</dbReference>
<evidence type="ECO:0000256" key="10">
    <source>
        <dbReference type="ARBA" id="ARBA00031693"/>
    </source>
</evidence>
<dbReference type="SFLD" id="SFLDG01136">
    <property type="entry name" value="C1.6:_Phosphoserine_Phosphatas"/>
    <property type="match status" value="1"/>
</dbReference>
<dbReference type="SFLD" id="SFLDG01129">
    <property type="entry name" value="C1.5:_HAD__Beta-PGM__Phosphata"/>
    <property type="match status" value="1"/>
</dbReference>
<evidence type="ECO:0000256" key="4">
    <source>
        <dbReference type="ARBA" id="ARBA00012640"/>
    </source>
</evidence>
<organism evidence="12 13">
    <name type="scientific">Methanothermococcus okinawensis</name>
    <dbReference type="NCBI Taxonomy" id="155863"/>
    <lineage>
        <taxon>Archaea</taxon>
        <taxon>Methanobacteriati</taxon>
        <taxon>Methanobacteriota</taxon>
        <taxon>Methanomada group</taxon>
        <taxon>Methanococci</taxon>
        <taxon>Methanococcales</taxon>
        <taxon>Methanococcaceae</taxon>
        <taxon>Methanothermococcus</taxon>
    </lineage>
</organism>
<dbReference type="SFLD" id="SFLDG01137">
    <property type="entry name" value="C1.6.1:_Phosphoserine_Phosphat"/>
    <property type="match status" value="1"/>
</dbReference>
<dbReference type="EMBL" id="DQVW01000103">
    <property type="protein sequence ID" value="HIQ32869.1"/>
    <property type="molecule type" value="Genomic_DNA"/>
</dbReference>
<feature type="active site" description="Proton donor" evidence="11">
    <location>
        <position position="12"/>
    </location>
</feature>
<evidence type="ECO:0000256" key="6">
    <source>
        <dbReference type="ARBA" id="ARBA00022723"/>
    </source>
</evidence>